<evidence type="ECO:0000256" key="1">
    <source>
        <dbReference type="SAM" id="Coils"/>
    </source>
</evidence>
<sequence>MEAATVGLDLAKHVFQVHCADAQGRPLIRKRLRRAQVQAFFEALPPCLVGMEARASAHHWARELSKLGHRIRLVPPQYARPFVQTNKNDTADAEAICEAIQRPTMHFAPAKSMDQQAILTLHRSRDLLVRQRTMLVNALRGHCAEFGLIDLARIGSAQLPELAQAALKFIVDQIENISDQIKQIEIKLRAWHRQNPDSQRLATIPGIGLIVATALSATIGSAAQFKSGRQLAAWIGLVPRQFSTGGKPKLGGISKRGDC</sequence>
<dbReference type="PANTHER" id="PTHR33055">
    <property type="entry name" value="TRANSPOSASE FOR INSERTION SEQUENCE ELEMENT IS1111A"/>
    <property type="match status" value="1"/>
</dbReference>
<reference evidence="4 5" key="1">
    <citation type="submission" date="2019-07" db="EMBL/GenBank/DDBJ databases">
        <title>Whole genome shotgun sequence of Microvirga aerophila NBRC 106136.</title>
        <authorList>
            <person name="Hosoyama A."/>
            <person name="Uohara A."/>
            <person name="Ohji S."/>
            <person name="Ichikawa N."/>
        </authorList>
    </citation>
    <scope>NUCLEOTIDE SEQUENCE [LARGE SCALE GENOMIC DNA]</scope>
    <source>
        <strain evidence="4 5">NBRC 106136</strain>
    </source>
</reference>
<dbReference type="GO" id="GO:0006313">
    <property type="term" value="P:DNA transposition"/>
    <property type="evidence" value="ECO:0007669"/>
    <property type="project" value="InterPro"/>
</dbReference>
<evidence type="ECO:0000313" key="5">
    <source>
        <dbReference type="Proteomes" id="UP000321085"/>
    </source>
</evidence>
<feature type="domain" description="Transposase IS110-like N-terminal" evidence="2">
    <location>
        <begin position="6"/>
        <end position="142"/>
    </location>
</feature>
<feature type="domain" description="Transposase IS116/IS110/IS902 C-terminal" evidence="3">
    <location>
        <begin position="199"/>
        <end position="258"/>
    </location>
</feature>
<dbReference type="GO" id="GO:0004803">
    <property type="term" value="F:transposase activity"/>
    <property type="evidence" value="ECO:0007669"/>
    <property type="project" value="InterPro"/>
</dbReference>
<evidence type="ECO:0000313" key="4">
    <source>
        <dbReference type="EMBL" id="GEO17934.1"/>
    </source>
</evidence>
<dbReference type="EMBL" id="BJYU01000136">
    <property type="protein sequence ID" value="GEO17934.1"/>
    <property type="molecule type" value="Genomic_DNA"/>
</dbReference>
<dbReference type="Proteomes" id="UP000321085">
    <property type="component" value="Unassembled WGS sequence"/>
</dbReference>
<feature type="coiled-coil region" evidence="1">
    <location>
        <begin position="167"/>
        <end position="194"/>
    </location>
</feature>
<keyword evidence="1" id="KW-0175">Coiled coil</keyword>
<evidence type="ECO:0000259" key="2">
    <source>
        <dbReference type="Pfam" id="PF01548"/>
    </source>
</evidence>
<accession>A0A512C140</accession>
<protein>
    <submittedName>
        <fullName evidence="4">IS110 family transposase</fullName>
    </submittedName>
</protein>
<dbReference type="AlphaFoldDB" id="A0A512C140"/>
<evidence type="ECO:0000259" key="3">
    <source>
        <dbReference type="Pfam" id="PF02371"/>
    </source>
</evidence>
<dbReference type="Pfam" id="PF01548">
    <property type="entry name" value="DEDD_Tnp_IS110"/>
    <property type="match status" value="1"/>
</dbReference>
<keyword evidence="5" id="KW-1185">Reference proteome</keyword>
<dbReference type="Pfam" id="PF02371">
    <property type="entry name" value="Transposase_20"/>
    <property type="match status" value="1"/>
</dbReference>
<name>A0A512C140_9HYPH</name>
<proteinExistence type="predicted"/>
<dbReference type="InterPro" id="IPR003346">
    <property type="entry name" value="Transposase_20"/>
</dbReference>
<dbReference type="PANTHER" id="PTHR33055:SF3">
    <property type="entry name" value="PUTATIVE TRANSPOSASE FOR IS117-RELATED"/>
    <property type="match status" value="1"/>
</dbReference>
<dbReference type="InterPro" id="IPR002525">
    <property type="entry name" value="Transp_IS110-like_N"/>
</dbReference>
<dbReference type="GO" id="GO:0003677">
    <property type="term" value="F:DNA binding"/>
    <property type="evidence" value="ECO:0007669"/>
    <property type="project" value="InterPro"/>
</dbReference>
<gene>
    <name evidence="4" type="ORF">MAE02_56300</name>
</gene>
<comment type="caution">
    <text evidence="4">The sequence shown here is derived from an EMBL/GenBank/DDBJ whole genome shotgun (WGS) entry which is preliminary data.</text>
</comment>
<dbReference type="InterPro" id="IPR047650">
    <property type="entry name" value="Transpos_IS110"/>
</dbReference>
<dbReference type="NCBIfam" id="NF033542">
    <property type="entry name" value="transpos_IS110"/>
    <property type="match status" value="1"/>
</dbReference>
<organism evidence="4 5">
    <name type="scientific">Microvirga aerophila</name>
    <dbReference type="NCBI Taxonomy" id="670291"/>
    <lineage>
        <taxon>Bacteria</taxon>
        <taxon>Pseudomonadati</taxon>
        <taxon>Pseudomonadota</taxon>
        <taxon>Alphaproteobacteria</taxon>
        <taxon>Hyphomicrobiales</taxon>
        <taxon>Methylobacteriaceae</taxon>
        <taxon>Microvirga</taxon>
    </lineage>
</organism>